<dbReference type="SMART" id="SM00091">
    <property type="entry name" value="PAS"/>
    <property type="match status" value="2"/>
</dbReference>
<keyword evidence="5" id="KW-0418">Kinase</keyword>
<dbReference type="CDD" id="cd00130">
    <property type="entry name" value="PAS"/>
    <property type="match status" value="2"/>
</dbReference>
<proteinExistence type="predicted"/>
<sequence length="345" mass="39131">MNTEKQEGFDNGKPPAPEVMYRAIFDNTTDAIVLCDHDGCCTDLNDAALRMLGYEGDELKGVCIDRFLQLPEEVPFALVWKNFLNGEILNGLMKIRRRDGSLLTGSFNAKPNILPGLHMCVITDMTERLEKKRELVESERRFKALVQEGADLIAILDQQGNYKFVSESSYPILGIHPQTFIGKNAFGWVHPDDRDTILALFLKISEHRQIKTEPYRFMDGSGNYRWIMTAATNMTDDPAVRGIVANSRDITDTVEKARALTVSNERYRRQNQRLKEIAWTQSHMVRAPLTRLMGLVDLLQTGNYGGMSFTEVLGLIRSSARELDEVVREIVRKADKVQNDDESQA</sequence>
<keyword evidence="3" id="KW-0597">Phosphoprotein</keyword>
<keyword evidence="4" id="KW-0808">Transferase</keyword>
<reference evidence="7" key="1">
    <citation type="submission" date="2024-06" db="EMBL/GenBank/DDBJ databases">
        <title>Sequencing and assembly of the genome of Dyadobacter sp. strain 676, a symbiont of Cyamopsis tetragonoloba.</title>
        <authorList>
            <person name="Guro P."/>
            <person name="Sazanova A."/>
            <person name="Kuznetsova I."/>
            <person name="Belimov A."/>
            <person name="Safronova V."/>
        </authorList>
    </citation>
    <scope>NUCLEOTIDE SEQUENCE</scope>
    <source>
        <strain evidence="7">676</strain>
    </source>
</reference>
<evidence type="ECO:0000256" key="3">
    <source>
        <dbReference type="ARBA" id="ARBA00022553"/>
    </source>
</evidence>
<comment type="catalytic activity">
    <reaction evidence="1">
        <text>ATP + protein L-histidine = ADP + protein N-phospho-L-histidine.</text>
        <dbReference type="EC" id="2.7.13.3"/>
    </reaction>
</comment>
<evidence type="ECO:0000256" key="5">
    <source>
        <dbReference type="ARBA" id="ARBA00022777"/>
    </source>
</evidence>
<feature type="domain" description="PAS" evidence="6">
    <location>
        <begin position="138"/>
        <end position="208"/>
    </location>
</feature>
<protein>
    <recommendedName>
        <fullName evidence="2">histidine kinase</fullName>
        <ecNumber evidence="2">2.7.13.3</ecNumber>
    </recommendedName>
</protein>
<dbReference type="InterPro" id="IPR036097">
    <property type="entry name" value="HisK_dim/P_sf"/>
</dbReference>
<dbReference type="RefSeq" id="WP_353718103.1">
    <property type="nucleotide sequence ID" value="NZ_CP159289.1"/>
</dbReference>
<evidence type="ECO:0000313" key="7">
    <source>
        <dbReference type="EMBL" id="XCH22776.1"/>
    </source>
</evidence>
<evidence type="ECO:0000259" key="6">
    <source>
        <dbReference type="PROSITE" id="PS50112"/>
    </source>
</evidence>
<dbReference type="Pfam" id="PF13188">
    <property type="entry name" value="PAS_8"/>
    <property type="match status" value="1"/>
</dbReference>
<dbReference type="GO" id="GO:0000155">
    <property type="term" value="F:phosphorelay sensor kinase activity"/>
    <property type="evidence" value="ECO:0007669"/>
    <property type="project" value="InterPro"/>
</dbReference>
<dbReference type="AlphaFoldDB" id="A0AAU8FH16"/>
<gene>
    <name evidence="7" type="ORF">ABV298_20880</name>
</gene>
<evidence type="ECO:0000256" key="1">
    <source>
        <dbReference type="ARBA" id="ARBA00000085"/>
    </source>
</evidence>
<dbReference type="EC" id="2.7.13.3" evidence="2"/>
<dbReference type="PANTHER" id="PTHR43304:SF1">
    <property type="entry name" value="PAC DOMAIN-CONTAINING PROTEIN"/>
    <property type="match status" value="1"/>
</dbReference>
<dbReference type="Gene3D" id="3.30.450.20">
    <property type="entry name" value="PAS domain"/>
    <property type="match status" value="2"/>
</dbReference>
<dbReference type="PANTHER" id="PTHR43304">
    <property type="entry name" value="PHYTOCHROME-LIKE PROTEIN CPH1"/>
    <property type="match status" value="1"/>
</dbReference>
<evidence type="ECO:0000256" key="2">
    <source>
        <dbReference type="ARBA" id="ARBA00012438"/>
    </source>
</evidence>
<dbReference type="EMBL" id="CP159289">
    <property type="protein sequence ID" value="XCH22776.1"/>
    <property type="molecule type" value="Genomic_DNA"/>
</dbReference>
<name>A0AAU8FH16_9BACT</name>
<dbReference type="Pfam" id="PF08447">
    <property type="entry name" value="PAS_3"/>
    <property type="match status" value="1"/>
</dbReference>
<dbReference type="InterPro" id="IPR052162">
    <property type="entry name" value="Sensor_kinase/Photoreceptor"/>
</dbReference>
<dbReference type="NCBIfam" id="TIGR00229">
    <property type="entry name" value="sensory_box"/>
    <property type="match status" value="2"/>
</dbReference>
<dbReference type="Gene3D" id="1.10.287.130">
    <property type="match status" value="1"/>
</dbReference>
<evidence type="ECO:0000256" key="4">
    <source>
        <dbReference type="ARBA" id="ARBA00022679"/>
    </source>
</evidence>
<dbReference type="PROSITE" id="PS50112">
    <property type="entry name" value="PAS"/>
    <property type="match status" value="2"/>
</dbReference>
<dbReference type="InterPro" id="IPR000014">
    <property type="entry name" value="PAS"/>
</dbReference>
<organism evidence="7">
    <name type="scientific">Dyadobacter sp. 676</name>
    <dbReference type="NCBI Taxonomy" id="3088362"/>
    <lineage>
        <taxon>Bacteria</taxon>
        <taxon>Pseudomonadati</taxon>
        <taxon>Bacteroidota</taxon>
        <taxon>Cytophagia</taxon>
        <taxon>Cytophagales</taxon>
        <taxon>Spirosomataceae</taxon>
        <taxon>Dyadobacter</taxon>
    </lineage>
</organism>
<dbReference type="SUPFAM" id="SSF55785">
    <property type="entry name" value="PYP-like sensor domain (PAS domain)"/>
    <property type="match status" value="2"/>
</dbReference>
<feature type="domain" description="PAS" evidence="6">
    <location>
        <begin position="17"/>
        <end position="61"/>
    </location>
</feature>
<accession>A0AAU8FH16</accession>
<dbReference type="SUPFAM" id="SSF47384">
    <property type="entry name" value="Homodimeric domain of signal transducing histidine kinase"/>
    <property type="match status" value="1"/>
</dbReference>
<dbReference type="InterPro" id="IPR035965">
    <property type="entry name" value="PAS-like_dom_sf"/>
</dbReference>
<dbReference type="InterPro" id="IPR013655">
    <property type="entry name" value="PAS_fold_3"/>
</dbReference>